<protein>
    <submittedName>
        <fullName evidence="1">Uncharacterized protein</fullName>
    </submittedName>
</protein>
<reference evidence="2" key="1">
    <citation type="journal article" date="2019" name="Int. J. Syst. Evol. Microbiol.">
        <title>The Global Catalogue of Microorganisms (GCM) 10K type strain sequencing project: providing services to taxonomists for standard genome sequencing and annotation.</title>
        <authorList>
            <consortium name="The Broad Institute Genomics Platform"/>
            <consortium name="The Broad Institute Genome Sequencing Center for Infectious Disease"/>
            <person name="Wu L."/>
            <person name="Ma J."/>
        </authorList>
    </citation>
    <scope>NUCLEOTIDE SEQUENCE [LARGE SCALE GENOMIC DNA]</scope>
    <source>
        <strain evidence="2">CCUG 47105</strain>
    </source>
</reference>
<evidence type="ECO:0000313" key="1">
    <source>
        <dbReference type="EMBL" id="MFC6424657.1"/>
    </source>
</evidence>
<gene>
    <name evidence="1" type="ORF">ACFP71_07465</name>
</gene>
<comment type="caution">
    <text evidence="1">The sequence shown here is derived from an EMBL/GenBank/DDBJ whole genome shotgun (WGS) entry which is preliminary data.</text>
</comment>
<dbReference type="Proteomes" id="UP001596305">
    <property type="component" value="Unassembled WGS sequence"/>
</dbReference>
<evidence type="ECO:0000313" key="2">
    <source>
        <dbReference type="Proteomes" id="UP001596305"/>
    </source>
</evidence>
<sequence length="266" mass="28119">MAVSITASLVPAGSPEPVQIVLAGVPAGVGYLVTGTTGAGSSWPVPGGVGLSTGQQVVLVDNRSALNAQVVYQAVVAGVTYVAAPVTVSHPGRAVLQSLDGQTSVDFVWDDNGMPRDFVSNTAVFDVPGRARPPVRYAPGGDGGGALRIRTNRQNTVHMRDLLRSGRPIVVRTDGGIRDLDAVDLVQVVGKPSNVLWAGDGGLSTQRVWSLEYVLVDDPEPSAALSAWTWDDFDAAMATRTWAQHDALFASSTWDQWDTYPWGQLL</sequence>
<name>A0ABW1XA43_9CELL</name>
<keyword evidence="2" id="KW-1185">Reference proteome</keyword>
<dbReference type="EMBL" id="JBHSTM010000004">
    <property type="protein sequence ID" value="MFC6424657.1"/>
    <property type="molecule type" value="Genomic_DNA"/>
</dbReference>
<dbReference type="RefSeq" id="WP_204809361.1">
    <property type="nucleotide sequence ID" value="NZ_BAAAIY010000003.1"/>
</dbReference>
<accession>A0ABW1XA43</accession>
<organism evidence="1 2">
    <name type="scientific">Oerskovia paurometabola</name>
    <dbReference type="NCBI Taxonomy" id="162170"/>
    <lineage>
        <taxon>Bacteria</taxon>
        <taxon>Bacillati</taxon>
        <taxon>Actinomycetota</taxon>
        <taxon>Actinomycetes</taxon>
        <taxon>Micrococcales</taxon>
        <taxon>Cellulomonadaceae</taxon>
        <taxon>Oerskovia</taxon>
    </lineage>
</organism>
<proteinExistence type="predicted"/>